<sequence length="101" mass="11220">MTSRTALRVNEIITDQRAAIVRGDYPDPSAIERIAPLLKRLTQHELAPISDALRRNLELLAIAREAVVEMRAPAIMPVLQTYSPDGTMHTAGYTPAMLVKR</sequence>
<accession>A0A2C9CVD9</accession>
<dbReference type="EMBL" id="OCTN01000007">
    <property type="protein sequence ID" value="SOH95085.1"/>
    <property type="molecule type" value="Genomic_DNA"/>
</dbReference>
<reference evidence="2" key="1">
    <citation type="submission" date="2017-09" db="EMBL/GenBank/DDBJ databases">
        <authorList>
            <person name="Varghese N."/>
            <person name="Submissions S."/>
        </authorList>
    </citation>
    <scope>NUCLEOTIDE SEQUENCE [LARGE SCALE GENOMIC DNA]</scope>
    <source>
        <strain evidence="2">C7</strain>
    </source>
</reference>
<dbReference type="RefSeq" id="WP_097931254.1">
    <property type="nucleotide sequence ID" value="NZ_OCTN01000007.1"/>
</dbReference>
<evidence type="ECO:0000313" key="1">
    <source>
        <dbReference type="EMBL" id="SOH95085.1"/>
    </source>
</evidence>
<protein>
    <submittedName>
        <fullName evidence="1">Uncharacterized protein</fullName>
    </submittedName>
</protein>
<keyword evidence="2" id="KW-1185">Reference proteome</keyword>
<gene>
    <name evidence="1" type="ORF">SAMN06273572_107106</name>
</gene>
<proteinExistence type="predicted"/>
<name>A0A2C9CVD9_9RHOB</name>
<dbReference type="AlphaFoldDB" id="A0A2C9CVD9"/>
<organism evidence="1 2">
    <name type="scientific">Pontivivens marinum</name>
    <dbReference type="NCBI Taxonomy" id="1690039"/>
    <lineage>
        <taxon>Bacteria</taxon>
        <taxon>Pseudomonadati</taxon>
        <taxon>Pseudomonadota</taxon>
        <taxon>Alphaproteobacteria</taxon>
        <taxon>Rhodobacterales</taxon>
        <taxon>Paracoccaceae</taxon>
        <taxon>Pontivivens</taxon>
    </lineage>
</organism>
<dbReference type="Proteomes" id="UP000220034">
    <property type="component" value="Unassembled WGS sequence"/>
</dbReference>
<evidence type="ECO:0000313" key="2">
    <source>
        <dbReference type="Proteomes" id="UP000220034"/>
    </source>
</evidence>